<evidence type="ECO:0000313" key="1">
    <source>
        <dbReference type="EMBL" id="ORZ05599.1"/>
    </source>
</evidence>
<comment type="caution">
    <text evidence="1">The sequence shown here is derived from an EMBL/GenBank/DDBJ whole genome shotgun (WGS) entry which is preliminary data.</text>
</comment>
<sequence length="72" mass="7787">MRFAAACWATPGFSSQRNSQYSILSDVNVELHRVSEVNMLDSSLLHQSNVSSCSGQCTIASMDCCVMSAPLI</sequence>
<evidence type="ECO:0000313" key="2">
    <source>
        <dbReference type="Proteomes" id="UP000193560"/>
    </source>
</evidence>
<dbReference type="Proteomes" id="UP000193560">
    <property type="component" value="Unassembled WGS sequence"/>
</dbReference>
<proteinExistence type="predicted"/>
<protein>
    <submittedName>
        <fullName evidence="1">Uncharacterized protein</fullName>
    </submittedName>
</protein>
<reference evidence="1 2" key="1">
    <citation type="submission" date="2016-07" db="EMBL/GenBank/DDBJ databases">
        <title>Pervasive Adenine N6-methylation of Active Genes in Fungi.</title>
        <authorList>
            <consortium name="DOE Joint Genome Institute"/>
            <person name="Mondo S.J."/>
            <person name="Dannebaum R.O."/>
            <person name="Kuo R.C."/>
            <person name="Labutti K."/>
            <person name="Haridas S."/>
            <person name="Kuo A."/>
            <person name="Salamov A."/>
            <person name="Ahrendt S.R."/>
            <person name="Lipzen A."/>
            <person name="Sullivan W."/>
            <person name="Andreopoulos W.B."/>
            <person name="Clum A."/>
            <person name="Lindquist E."/>
            <person name="Daum C."/>
            <person name="Ramamoorthy G.K."/>
            <person name="Gryganskyi A."/>
            <person name="Culley D."/>
            <person name="Magnuson J.K."/>
            <person name="James T.Y."/>
            <person name="O'Malley M.A."/>
            <person name="Stajich J.E."/>
            <person name="Spatafora J.W."/>
            <person name="Visel A."/>
            <person name="Grigoriev I.V."/>
        </authorList>
    </citation>
    <scope>NUCLEOTIDE SEQUENCE [LARGE SCALE GENOMIC DNA]</scope>
    <source>
        <strain evidence="1 2">NRRL 1336</strain>
    </source>
</reference>
<organism evidence="1 2">
    <name type="scientific">Absidia repens</name>
    <dbReference type="NCBI Taxonomy" id="90262"/>
    <lineage>
        <taxon>Eukaryota</taxon>
        <taxon>Fungi</taxon>
        <taxon>Fungi incertae sedis</taxon>
        <taxon>Mucoromycota</taxon>
        <taxon>Mucoromycotina</taxon>
        <taxon>Mucoromycetes</taxon>
        <taxon>Mucorales</taxon>
        <taxon>Cunninghamellaceae</taxon>
        <taxon>Absidia</taxon>
    </lineage>
</organism>
<dbReference type="EMBL" id="MCGE01000043">
    <property type="protein sequence ID" value="ORZ05599.1"/>
    <property type="molecule type" value="Genomic_DNA"/>
</dbReference>
<keyword evidence="2" id="KW-1185">Reference proteome</keyword>
<name>A0A1X2HYT1_9FUNG</name>
<accession>A0A1X2HYT1</accession>
<gene>
    <name evidence="1" type="ORF">BCR42DRAFT_427951</name>
</gene>
<dbReference type="AlphaFoldDB" id="A0A1X2HYT1"/>